<dbReference type="Gene3D" id="3.80.10.10">
    <property type="entry name" value="Ribonuclease Inhibitor"/>
    <property type="match status" value="1"/>
</dbReference>
<dbReference type="InterPro" id="IPR000742">
    <property type="entry name" value="EGF"/>
</dbReference>
<dbReference type="InterPro" id="IPR057013">
    <property type="entry name" value="LRR_ComC"/>
</dbReference>
<organism evidence="6 7">
    <name type="scientific">Dictyostelium firmibasis</name>
    <dbReference type="NCBI Taxonomy" id="79012"/>
    <lineage>
        <taxon>Eukaryota</taxon>
        <taxon>Amoebozoa</taxon>
        <taxon>Evosea</taxon>
        <taxon>Eumycetozoa</taxon>
        <taxon>Dictyostelia</taxon>
        <taxon>Dictyosteliales</taxon>
        <taxon>Dictyosteliaceae</taxon>
        <taxon>Dictyostelium</taxon>
    </lineage>
</organism>
<dbReference type="PANTHER" id="PTHR24032:SF8">
    <property type="entry name" value="EGF-LIKE DOMAIN-CONTAINING PROTEIN"/>
    <property type="match status" value="1"/>
</dbReference>
<feature type="region of interest" description="Disordered" evidence="2">
    <location>
        <begin position="800"/>
        <end position="824"/>
    </location>
</feature>
<evidence type="ECO:0000256" key="4">
    <source>
        <dbReference type="SAM" id="SignalP"/>
    </source>
</evidence>
<dbReference type="PROSITE" id="PS00022">
    <property type="entry name" value="EGF_1"/>
    <property type="match status" value="2"/>
</dbReference>
<gene>
    <name evidence="6" type="ORF">RB653_007340</name>
</gene>
<comment type="caution">
    <text evidence="6">The sequence shown here is derived from an EMBL/GenBank/DDBJ whole genome shotgun (WGS) entry which is preliminary data.</text>
</comment>
<dbReference type="PANTHER" id="PTHR24032">
    <property type="entry name" value="EGF-LIKE DOMAIN-CONTAINING PROTEIN-RELATED-RELATED"/>
    <property type="match status" value="1"/>
</dbReference>
<reference evidence="6 7" key="1">
    <citation type="submission" date="2023-11" db="EMBL/GenBank/DDBJ databases">
        <title>Dfirmibasis_genome.</title>
        <authorList>
            <person name="Edelbroek B."/>
            <person name="Kjellin J."/>
            <person name="Jerlstrom-Hultqvist J."/>
            <person name="Soderbom F."/>
        </authorList>
    </citation>
    <scope>NUCLEOTIDE SEQUENCE [LARGE SCALE GENOMIC DNA]</scope>
    <source>
        <strain evidence="6 7">TNS-C-14</strain>
    </source>
</reference>
<feature type="chain" id="PRO_5042846706" description="EGF-like domain-containing protein" evidence="4">
    <location>
        <begin position="20"/>
        <end position="1090"/>
    </location>
</feature>
<evidence type="ECO:0000259" key="5">
    <source>
        <dbReference type="PROSITE" id="PS50026"/>
    </source>
</evidence>
<dbReference type="EMBL" id="JAVFKY010000005">
    <property type="protein sequence ID" value="KAK5576199.1"/>
    <property type="molecule type" value="Genomic_DNA"/>
</dbReference>
<evidence type="ECO:0000313" key="7">
    <source>
        <dbReference type="Proteomes" id="UP001344447"/>
    </source>
</evidence>
<dbReference type="PROSITE" id="PS50026">
    <property type="entry name" value="EGF_3"/>
    <property type="match status" value="2"/>
</dbReference>
<evidence type="ECO:0000256" key="1">
    <source>
        <dbReference type="PROSITE-ProRule" id="PRU00076"/>
    </source>
</evidence>
<dbReference type="InterPro" id="IPR032675">
    <property type="entry name" value="LRR_dom_sf"/>
</dbReference>
<feature type="domain" description="EGF-like" evidence="5">
    <location>
        <begin position="600"/>
        <end position="633"/>
    </location>
</feature>
<feature type="domain" description="EGF-like" evidence="5">
    <location>
        <begin position="564"/>
        <end position="598"/>
    </location>
</feature>
<dbReference type="InterPro" id="IPR053331">
    <property type="entry name" value="EGF-like_comC"/>
</dbReference>
<evidence type="ECO:0000256" key="2">
    <source>
        <dbReference type="SAM" id="MobiDB-lite"/>
    </source>
</evidence>
<dbReference type="SMART" id="SM00181">
    <property type="entry name" value="EGF"/>
    <property type="match status" value="4"/>
</dbReference>
<dbReference type="Proteomes" id="UP001344447">
    <property type="component" value="Unassembled WGS sequence"/>
</dbReference>
<feature type="disulfide bond" evidence="1">
    <location>
        <begin position="604"/>
        <end position="614"/>
    </location>
</feature>
<feature type="transmembrane region" description="Helical" evidence="3">
    <location>
        <begin position="1042"/>
        <end position="1066"/>
    </location>
</feature>
<name>A0AAN7YLZ2_9MYCE</name>
<keyword evidence="7" id="KW-1185">Reference proteome</keyword>
<dbReference type="SUPFAM" id="SSF52058">
    <property type="entry name" value="L domain-like"/>
    <property type="match status" value="1"/>
</dbReference>
<protein>
    <recommendedName>
        <fullName evidence="5">EGF-like domain-containing protein</fullName>
    </recommendedName>
</protein>
<keyword evidence="3" id="KW-0472">Membrane</keyword>
<keyword evidence="3" id="KW-1133">Transmembrane helix</keyword>
<keyword evidence="1" id="KW-1015">Disulfide bond</keyword>
<keyword evidence="4" id="KW-0732">Signal</keyword>
<feature type="disulfide bond" evidence="1">
    <location>
        <begin position="588"/>
        <end position="597"/>
    </location>
</feature>
<dbReference type="Gene3D" id="2.10.25.10">
    <property type="entry name" value="Laminin"/>
    <property type="match status" value="1"/>
</dbReference>
<proteinExistence type="predicted"/>
<feature type="signal peptide" evidence="4">
    <location>
        <begin position="1"/>
        <end position="19"/>
    </location>
</feature>
<feature type="compositionally biased region" description="Polar residues" evidence="2">
    <location>
        <begin position="811"/>
        <end position="824"/>
    </location>
</feature>
<accession>A0AAN7YLZ2</accession>
<dbReference type="InterPro" id="IPR054484">
    <property type="entry name" value="ComC_SSD"/>
</dbReference>
<comment type="caution">
    <text evidence="1">Lacks conserved residue(s) required for the propagation of feature annotation.</text>
</comment>
<keyword evidence="3" id="KW-0812">Transmembrane</keyword>
<dbReference type="AlphaFoldDB" id="A0AAN7YLZ2"/>
<dbReference type="Pfam" id="PF22933">
    <property type="entry name" value="ComC_SSD"/>
    <property type="match status" value="1"/>
</dbReference>
<dbReference type="PROSITE" id="PS01186">
    <property type="entry name" value="EGF_2"/>
    <property type="match status" value="1"/>
</dbReference>
<dbReference type="Pfam" id="PF24141">
    <property type="entry name" value="LRR_ComC"/>
    <property type="match status" value="1"/>
</dbReference>
<keyword evidence="1" id="KW-0245">EGF-like domain</keyword>
<evidence type="ECO:0000313" key="6">
    <source>
        <dbReference type="EMBL" id="KAK5576199.1"/>
    </source>
</evidence>
<sequence length="1090" mass="120731">MKPLFILFFLILFKSIVNSYTPEENDCLVNLLTKLEVLSQFPPTLNGNTSIDFCSFKNFSCAYSLGGVREITCTDCKISAIRTKVNVRYFTLNLIEPINEKILFSYLTGCSQVEIHPSNNNPNNSVEIENDFPPSMDLSFPILNIGAIVRSIPSFINISIPIIFYTIGQPFNYNSLKNFSTHSNIPQVGILSENNTIPLFPFPVDVQKMIKPNNLLYPNGYFSSTILFEKPIDYYDLGNSTEFGPVYVALCGVGPYFNIDGNFPFKSFHPSVKSFYFQDGNISTVPNFDNVNDALQLVSLTKNKIGGTLKKSWNNKYLRNFELSNNNITGTIDDSYCSTMLIVANNSMSGILPKCYSCNLGIERFRNSFIGNNFSNINSLNETCKTIPNMKSFKVEVELSGVNYTITKLLIFGQNLGYSVMEAGYSETFELNPGLSLITEIQNSAISSYFYNNARTIYSLTYLLRNQTFYLCPDPYQPTPINATSNNGLITIQGIYFSYNVSVISITMNSGKQICNVVGDPTFYTIQCSLSAYPTPSNNVSTILRVDELETLFYIDLDDTIVNYYNTCIDYCNIDNGVCNYSTGKCTCNYGWTGDNCSIVYFECPNNCSNAGICNTTNGECTCNDGRVFNNCSGYQCLDPSCGSGDIKHGQCNYIDGTCECNLYWLGENCTLTNHYVSSVEPSTTLGGLVTLFGSFGNVHKGLSIKIGKLECNPILSNTSDTIKCIIGAGKGVQNITVIQNDVTWIGINQYLYTNNKTKPNCFNNCTNPSQGICGSNGQCQCFSEWTGFDCSSPNNNNNNGGSSGGGGDLPSTNSTINDNGSTNIDNQKTSYQILVTSLSEIDFNGNIVSTHPLENNWIANNTQIINGVAHFTQLVNETNCRVNMTIEELSQTKDISFAGIDLQFEKGTIKVSISIENYDYKNILNTLQLRMKSSVTTLSQESDCNDESTEISSNLENTDTLNYISISKDKKVLTGRFLNRVVSDGRSTMISNSLISNDNSSIEIGLNLPHCVNQCLIDPDFSVLIAPQFKSCGKNDSRKSYIIPVSVVCGFIGISLIVAGSYLIYRKRFIENDLNKKLKLNNVVMKKTK</sequence>
<feature type="disulfide bond" evidence="1">
    <location>
        <begin position="623"/>
        <end position="632"/>
    </location>
</feature>
<evidence type="ECO:0000256" key="3">
    <source>
        <dbReference type="SAM" id="Phobius"/>
    </source>
</evidence>